<reference evidence="2 3" key="1">
    <citation type="journal article" date="2024" name="Chem. Sci.">
        <title>Discovery of megapolipeptins by genome mining of a Burkholderiales bacteria collection.</title>
        <authorList>
            <person name="Paulo B.S."/>
            <person name="Recchia M.J.J."/>
            <person name="Lee S."/>
            <person name="Fergusson C.H."/>
            <person name="Romanowski S.B."/>
            <person name="Hernandez A."/>
            <person name="Krull N."/>
            <person name="Liu D.Y."/>
            <person name="Cavanagh H."/>
            <person name="Bos A."/>
            <person name="Gray C.A."/>
            <person name="Murphy B.T."/>
            <person name="Linington R.G."/>
            <person name="Eustaquio A.S."/>
        </authorList>
    </citation>
    <scope>NUCLEOTIDE SEQUENCE [LARGE SCALE GENOMIC DNA]</scope>
    <source>
        <strain evidence="2 3">RL17-350-BIC-A</strain>
    </source>
</reference>
<comment type="caution">
    <text evidence="2">The sequence shown here is derived from an EMBL/GenBank/DDBJ whole genome shotgun (WGS) entry which is preliminary data.</text>
</comment>
<keyword evidence="3" id="KW-1185">Reference proteome</keyword>
<gene>
    <name evidence="2" type="ORF">PQR57_42045</name>
</gene>
<evidence type="ECO:0000313" key="2">
    <source>
        <dbReference type="EMBL" id="MFM0007515.1"/>
    </source>
</evidence>
<dbReference type="EMBL" id="JAQQEZ010000062">
    <property type="protein sequence ID" value="MFM0007515.1"/>
    <property type="molecule type" value="Genomic_DNA"/>
</dbReference>
<evidence type="ECO:0000256" key="1">
    <source>
        <dbReference type="SAM" id="Phobius"/>
    </source>
</evidence>
<dbReference type="InterPro" id="IPR021347">
    <property type="entry name" value="DUF2964"/>
</dbReference>
<dbReference type="RefSeq" id="WP_132383159.1">
    <property type="nucleotide sequence ID" value="NZ_JAQQEZ010000062.1"/>
</dbReference>
<sequence length="63" mass="6439">MARAESRIVLAVIAVFVALGGIASSIRGLLYESPALVHIGAYAMVLGVACFVLLLRPGKGAGK</sequence>
<dbReference type="Pfam" id="PF11177">
    <property type="entry name" value="DUF2964"/>
    <property type="match status" value="1"/>
</dbReference>
<feature type="transmembrane region" description="Helical" evidence="1">
    <location>
        <begin position="35"/>
        <end position="55"/>
    </location>
</feature>
<keyword evidence="1" id="KW-1133">Transmembrane helix</keyword>
<proteinExistence type="predicted"/>
<evidence type="ECO:0000313" key="3">
    <source>
        <dbReference type="Proteomes" id="UP001629230"/>
    </source>
</evidence>
<protein>
    <submittedName>
        <fullName evidence="2">DUF2964 family protein</fullName>
    </submittedName>
</protein>
<organism evidence="2 3">
    <name type="scientific">Paraburkholderia dipogonis</name>
    <dbReference type="NCBI Taxonomy" id="1211383"/>
    <lineage>
        <taxon>Bacteria</taxon>
        <taxon>Pseudomonadati</taxon>
        <taxon>Pseudomonadota</taxon>
        <taxon>Betaproteobacteria</taxon>
        <taxon>Burkholderiales</taxon>
        <taxon>Burkholderiaceae</taxon>
        <taxon>Paraburkholderia</taxon>
    </lineage>
</organism>
<accession>A0ABW9B3P1</accession>
<keyword evidence="1" id="KW-0472">Membrane</keyword>
<keyword evidence="1" id="KW-0812">Transmembrane</keyword>
<dbReference type="Proteomes" id="UP001629230">
    <property type="component" value="Unassembled WGS sequence"/>
</dbReference>
<name>A0ABW9B3P1_9BURK</name>